<dbReference type="OrthoDB" id="9862834at2"/>
<accession>A0A1M6ULW0</accession>
<sequence length="131" mass="15797">MPWVTKFNQYASTKMKEYERLENNLIDKRKRITDKLTDARNCKGALKNKVYNMGDLSGDFLIKYENKRDDYFDRFTQIDNSFNAFLKDLNGAISQCNSKKEEWNSKIYTREWEEPEEEYNVGNQGYKKWPY</sequence>
<proteinExistence type="predicted"/>
<dbReference type="EMBL" id="FRAC01000015">
    <property type="protein sequence ID" value="SHK70214.1"/>
    <property type="molecule type" value="Genomic_DNA"/>
</dbReference>
<organism evidence="1 2">
    <name type="scientific">Anaerocolumna jejuensis DSM 15929</name>
    <dbReference type="NCBI Taxonomy" id="1121322"/>
    <lineage>
        <taxon>Bacteria</taxon>
        <taxon>Bacillati</taxon>
        <taxon>Bacillota</taxon>
        <taxon>Clostridia</taxon>
        <taxon>Lachnospirales</taxon>
        <taxon>Lachnospiraceae</taxon>
        <taxon>Anaerocolumna</taxon>
    </lineage>
</organism>
<evidence type="ECO:0008006" key="3">
    <source>
        <dbReference type="Google" id="ProtNLM"/>
    </source>
</evidence>
<name>A0A1M6ULW0_9FIRM</name>
<keyword evidence="2" id="KW-1185">Reference proteome</keyword>
<evidence type="ECO:0000313" key="1">
    <source>
        <dbReference type="EMBL" id="SHK70214.1"/>
    </source>
</evidence>
<protein>
    <recommendedName>
        <fullName evidence="3">DUF5082 domain-containing protein</fullName>
    </recommendedName>
</protein>
<gene>
    <name evidence="1" type="ORF">SAMN02745136_03151</name>
</gene>
<evidence type="ECO:0000313" key="2">
    <source>
        <dbReference type="Proteomes" id="UP000184386"/>
    </source>
</evidence>
<dbReference type="STRING" id="1121322.SAMN02745136_03151"/>
<dbReference type="Proteomes" id="UP000184386">
    <property type="component" value="Unassembled WGS sequence"/>
</dbReference>
<dbReference type="AlphaFoldDB" id="A0A1M6ULW0"/>
<reference evidence="1 2" key="1">
    <citation type="submission" date="2016-11" db="EMBL/GenBank/DDBJ databases">
        <authorList>
            <person name="Jaros S."/>
            <person name="Januszkiewicz K."/>
            <person name="Wedrychowicz H."/>
        </authorList>
    </citation>
    <scope>NUCLEOTIDE SEQUENCE [LARGE SCALE GENOMIC DNA]</scope>
    <source>
        <strain evidence="1 2">DSM 15929</strain>
    </source>
</reference>